<protein>
    <submittedName>
        <fullName evidence="8">RDD family protein</fullName>
    </submittedName>
</protein>
<comment type="caution">
    <text evidence="8">The sequence shown here is derived from an EMBL/GenBank/DDBJ whole genome shotgun (WGS) entry which is preliminary data.</text>
</comment>
<name>A0A972FZV6_9FLAO</name>
<dbReference type="Proteomes" id="UP000712080">
    <property type="component" value="Unassembled WGS sequence"/>
</dbReference>
<dbReference type="PANTHER" id="PTHR36115">
    <property type="entry name" value="PROLINE-RICH ANTIGEN HOMOLOG-RELATED"/>
    <property type="match status" value="1"/>
</dbReference>
<dbReference type="InterPro" id="IPR051791">
    <property type="entry name" value="Pra-immunoreactive"/>
</dbReference>
<keyword evidence="5 6" id="KW-0472">Membrane</keyword>
<gene>
    <name evidence="8" type="ORF">G6047_07295</name>
</gene>
<evidence type="ECO:0000256" key="5">
    <source>
        <dbReference type="ARBA" id="ARBA00023136"/>
    </source>
</evidence>
<reference evidence="8" key="1">
    <citation type="submission" date="2020-02" db="EMBL/GenBank/DDBJ databases">
        <title>Flavobacterium sp. genome.</title>
        <authorList>
            <person name="Jung H.S."/>
            <person name="Baek J.H."/>
            <person name="Jeon C.O."/>
        </authorList>
    </citation>
    <scope>NUCLEOTIDE SEQUENCE</scope>
    <source>
        <strain evidence="8">SE-s28</strain>
    </source>
</reference>
<evidence type="ECO:0000256" key="3">
    <source>
        <dbReference type="ARBA" id="ARBA00022692"/>
    </source>
</evidence>
<dbReference type="EMBL" id="JAAMPU010000103">
    <property type="protein sequence ID" value="NMH27831.1"/>
    <property type="molecule type" value="Genomic_DNA"/>
</dbReference>
<dbReference type="AlphaFoldDB" id="A0A972FZV6"/>
<feature type="domain" description="RDD" evidence="7">
    <location>
        <begin position="75"/>
        <end position="178"/>
    </location>
</feature>
<keyword evidence="3 6" id="KW-0812">Transmembrane</keyword>
<keyword evidence="4 6" id="KW-1133">Transmembrane helix</keyword>
<keyword evidence="9" id="KW-1185">Reference proteome</keyword>
<evidence type="ECO:0000256" key="6">
    <source>
        <dbReference type="SAM" id="Phobius"/>
    </source>
</evidence>
<evidence type="ECO:0000259" key="7">
    <source>
        <dbReference type="Pfam" id="PF06271"/>
    </source>
</evidence>
<dbReference type="Pfam" id="PF06271">
    <property type="entry name" value="RDD"/>
    <property type="match status" value="1"/>
</dbReference>
<proteinExistence type="predicted"/>
<keyword evidence="2" id="KW-1003">Cell membrane</keyword>
<dbReference type="PANTHER" id="PTHR36115:SF4">
    <property type="entry name" value="MEMBRANE PROTEIN"/>
    <property type="match status" value="1"/>
</dbReference>
<evidence type="ECO:0000256" key="2">
    <source>
        <dbReference type="ARBA" id="ARBA00022475"/>
    </source>
</evidence>
<evidence type="ECO:0000256" key="1">
    <source>
        <dbReference type="ARBA" id="ARBA00004651"/>
    </source>
</evidence>
<comment type="subcellular location">
    <subcellularLocation>
        <location evidence="1">Cell membrane</location>
        <topology evidence="1">Multi-pass membrane protein</topology>
    </subcellularLocation>
</comment>
<organism evidence="8 9">
    <name type="scientific">Flavobacterium silvaticum</name>
    <dbReference type="NCBI Taxonomy" id="1852020"/>
    <lineage>
        <taxon>Bacteria</taxon>
        <taxon>Pseudomonadati</taxon>
        <taxon>Bacteroidota</taxon>
        <taxon>Flavobacteriia</taxon>
        <taxon>Flavobacteriales</taxon>
        <taxon>Flavobacteriaceae</taxon>
        <taxon>Flavobacterium</taxon>
    </lineage>
</organism>
<feature type="transmembrane region" description="Helical" evidence="6">
    <location>
        <begin position="112"/>
        <end position="130"/>
    </location>
</feature>
<evidence type="ECO:0000313" key="9">
    <source>
        <dbReference type="Proteomes" id="UP000712080"/>
    </source>
</evidence>
<dbReference type="GO" id="GO:0005886">
    <property type="term" value="C:plasma membrane"/>
    <property type="evidence" value="ECO:0007669"/>
    <property type="project" value="UniProtKB-SubCell"/>
</dbReference>
<accession>A0A972FZV6</accession>
<evidence type="ECO:0000256" key="4">
    <source>
        <dbReference type="ARBA" id="ARBA00022989"/>
    </source>
</evidence>
<sequence>MENDFTHVMRNRSDSELIQIVTTDSHRYQESALEAARKEIESRNIEVEKFNHVKQDLEASMAESLRIEAATVGSGLRLANYFIDTVAILILAFVLIFFVNTILWIGSQTVRMLLSNLLLLATVVLYYIILESRFQKTLGKLITGSKVITIEGNRPGFNDIFIRTLCRFIPFDNVSFLFTKNGFHDKFSKTTVIRD</sequence>
<feature type="transmembrane region" description="Helical" evidence="6">
    <location>
        <begin position="86"/>
        <end position="106"/>
    </location>
</feature>
<evidence type="ECO:0000313" key="8">
    <source>
        <dbReference type="EMBL" id="NMH27831.1"/>
    </source>
</evidence>
<dbReference type="RefSeq" id="WP_169526865.1">
    <property type="nucleotide sequence ID" value="NZ_JAAMPU010000103.1"/>
</dbReference>
<dbReference type="InterPro" id="IPR010432">
    <property type="entry name" value="RDD"/>
</dbReference>